<dbReference type="InterPro" id="IPR039447">
    <property type="entry name" value="UreH-like_TM_dom"/>
</dbReference>
<evidence type="ECO:0000313" key="4">
    <source>
        <dbReference type="Proteomes" id="UP000094849"/>
    </source>
</evidence>
<keyword evidence="1" id="KW-1133">Transmembrane helix</keyword>
<dbReference type="Proteomes" id="UP000094849">
    <property type="component" value="Unassembled WGS sequence"/>
</dbReference>
<evidence type="ECO:0000313" key="3">
    <source>
        <dbReference type="EMBL" id="ODB95475.1"/>
    </source>
</evidence>
<protein>
    <recommendedName>
        <fullName evidence="2">Urease accessory protein UreH-like transmembrane domain-containing protein</fullName>
    </recommendedName>
</protein>
<feature type="transmembrane region" description="Helical" evidence="1">
    <location>
        <begin position="209"/>
        <end position="225"/>
    </location>
</feature>
<feature type="transmembrane region" description="Helical" evidence="1">
    <location>
        <begin position="6"/>
        <end position="36"/>
    </location>
</feature>
<feature type="transmembrane region" description="Helical" evidence="1">
    <location>
        <begin position="88"/>
        <end position="111"/>
    </location>
</feature>
<dbReference type="EMBL" id="LVJZ01000003">
    <property type="protein sequence ID" value="ODB95475.1"/>
    <property type="molecule type" value="Genomic_DNA"/>
</dbReference>
<keyword evidence="4" id="KW-1185">Reference proteome</keyword>
<dbReference type="PANTHER" id="PTHR42208:SF1">
    <property type="entry name" value="HEAVY METAL TRANSPORTER"/>
    <property type="match status" value="1"/>
</dbReference>
<evidence type="ECO:0000259" key="2">
    <source>
        <dbReference type="Pfam" id="PF13386"/>
    </source>
</evidence>
<dbReference type="PANTHER" id="PTHR42208">
    <property type="entry name" value="HEAVY METAL TRANSPORTER-RELATED"/>
    <property type="match status" value="1"/>
</dbReference>
<gene>
    <name evidence="3" type="ORF">A3196_01135</name>
</gene>
<dbReference type="RefSeq" id="WP_069003789.1">
    <property type="nucleotide sequence ID" value="NZ_LVJW01000006.1"/>
</dbReference>
<evidence type="ECO:0000256" key="1">
    <source>
        <dbReference type="SAM" id="Phobius"/>
    </source>
</evidence>
<reference evidence="3 4" key="1">
    <citation type="submission" date="2016-03" db="EMBL/GenBank/DDBJ databases">
        <title>Chemosynthetic sulphur-oxidizing symbionts of marine invertebrate animals are capable of nitrogen fixation.</title>
        <authorList>
            <person name="Petersen J.M."/>
            <person name="Kemper A."/>
            <person name="Gruber-Vodicka H."/>
            <person name="Cardini U."/>
            <person name="Geest Mvander."/>
            <person name="Kleiner M."/>
            <person name="Bulgheresi S."/>
            <person name="Fussmann M."/>
            <person name="Herbold C."/>
            <person name="Seah B.K.B."/>
            <person name="Antony C.Paul."/>
            <person name="Liu D."/>
            <person name="Belitz A."/>
            <person name="Weber M."/>
        </authorList>
    </citation>
    <scope>NUCLEOTIDE SEQUENCE [LARGE SCALE GENOMIC DNA]</scope>
    <source>
        <strain evidence="3">G_D</strain>
    </source>
</reference>
<feature type="domain" description="Urease accessory protein UreH-like transmembrane" evidence="2">
    <location>
        <begin position="9"/>
        <end position="219"/>
    </location>
</feature>
<dbReference type="AlphaFoldDB" id="A0A1E2ULP9"/>
<dbReference type="OrthoDB" id="9798690at2"/>
<sequence>MVEQGSYLAAFVVGLLGGAHCAGMCGGIVGALTFGLPEPIRNRLLQTLPYQLGYNLGRITSYVIAGAVMGGLGLLLAQLVPVYAAQQVLLVIASLFMIMLGLYLGGWWLGLSRIEHLGSRLWKSIEPYARKLLPVKTPAQAWVLGLVWGWIPCGLVYSMLIWTVSAGGVMQGAGLMLAFGLGTLPNLFAMGMVAGSLARWFKDIRIRKVAGLMVILFGLVMLYRAF</sequence>
<feature type="transmembrane region" description="Helical" evidence="1">
    <location>
        <begin position="56"/>
        <end position="76"/>
    </location>
</feature>
<keyword evidence="1" id="KW-0472">Membrane</keyword>
<organism evidence="3 4">
    <name type="scientific">Candidatus Thiodiazotropha endoloripes</name>
    <dbReference type="NCBI Taxonomy" id="1818881"/>
    <lineage>
        <taxon>Bacteria</taxon>
        <taxon>Pseudomonadati</taxon>
        <taxon>Pseudomonadota</taxon>
        <taxon>Gammaproteobacteria</taxon>
        <taxon>Chromatiales</taxon>
        <taxon>Sedimenticolaceae</taxon>
        <taxon>Candidatus Thiodiazotropha</taxon>
    </lineage>
</organism>
<feature type="transmembrane region" description="Helical" evidence="1">
    <location>
        <begin position="174"/>
        <end position="197"/>
    </location>
</feature>
<comment type="caution">
    <text evidence="3">The sequence shown here is derived from an EMBL/GenBank/DDBJ whole genome shotgun (WGS) entry which is preliminary data.</text>
</comment>
<proteinExistence type="predicted"/>
<name>A0A1E2ULP9_9GAMM</name>
<keyword evidence="1" id="KW-0812">Transmembrane</keyword>
<feature type="transmembrane region" description="Helical" evidence="1">
    <location>
        <begin position="141"/>
        <end position="162"/>
    </location>
</feature>
<dbReference type="STRING" id="1818881.A3196_01135"/>
<dbReference type="Pfam" id="PF13386">
    <property type="entry name" value="DsbD_2"/>
    <property type="match status" value="1"/>
</dbReference>
<accession>A0A1E2ULP9</accession>